<evidence type="ECO:0000259" key="4">
    <source>
        <dbReference type="PROSITE" id="PS50043"/>
    </source>
</evidence>
<dbReference type="Gene3D" id="1.10.10.10">
    <property type="entry name" value="Winged helix-like DNA-binding domain superfamily/Winged helix DNA-binding domain"/>
    <property type="match status" value="1"/>
</dbReference>
<dbReference type="Pfam" id="PF00196">
    <property type="entry name" value="GerE"/>
    <property type="match status" value="1"/>
</dbReference>
<keyword evidence="1" id="KW-0547">Nucleotide-binding</keyword>
<dbReference type="RefSeq" id="WP_241059677.1">
    <property type="nucleotide sequence ID" value="NZ_JAKWJU010000002.1"/>
</dbReference>
<dbReference type="Gene3D" id="3.40.50.300">
    <property type="entry name" value="P-loop containing nucleotide triphosphate hydrolases"/>
    <property type="match status" value="1"/>
</dbReference>
<feature type="region of interest" description="Disordered" evidence="3">
    <location>
        <begin position="275"/>
        <end position="295"/>
    </location>
</feature>
<dbReference type="InterPro" id="IPR027417">
    <property type="entry name" value="P-loop_NTPase"/>
</dbReference>
<dbReference type="PROSITE" id="PS50043">
    <property type="entry name" value="HTH_LUXR_2"/>
    <property type="match status" value="1"/>
</dbReference>
<dbReference type="InterPro" id="IPR036388">
    <property type="entry name" value="WH-like_DNA-bd_sf"/>
</dbReference>
<dbReference type="Pfam" id="PF13191">
    <property type="entry name" value="AAA_16"/>
    <property type="match status" value="1"/>
</dbReference>
<name>A0ABS9SYG2_9ACTN</name>
<dbReference type="PANTHER" id="PTHR16305">
    <property type="entry name" value="TESTICULAR SOLUBLE ADENYLYL CYCLASE"/>
    <property type="match status" value="1"/>
</dbReference>
<evidence type="ECO:0000256" key="3">
    <source>
        <dbReference type="SAM" id="MobiDB-lite"/>
    </source>
</evidence>
<dbReference type="SUPFAM" id="SSF52540">
    <property type="entry name" value="P-loop containing nucleoside triphosphate hydrolases"/>
    <property type="match status" value="1"/>
</dbReference>
<dbReference type="InterPro" id="IPR000792">
    <property type="entry name" value="Tscrpt_reg_LuxR_C"/>
</dbReference>
<dbReference type="SUPFAM" id="SSF46894">
    <property type="entry name" value="C-terminal effector domain of the bipartite response regulators"/>
    <property type="match status" value="1"/>
</dbReference>
<organism evidence="5 6">
    <name type="scientific">Streptomyces marispadix</name>
    <dbReference type="NCBI Taxonomy" id="2922868"/>
    <lineage>
        <taxon>Bacteria</taxon>
        <taxon>Bacillati</taxon>
        <taxon>Actinomycetota</taxon>
        <taxon>Actinomycetes</taxon>
        <taxon>Kitasatosporales</taxon>
        <taxon>Streptomycetaceae</taxon>
        <taxon>Streptomyces</taxon>
    </lineage>
</organism>
<reference evidence="5" key="1">
    <citation type="submission" date="2022-03" db="EMBL/GenBank/DDBJ databases">
        <authorList>
            <person name="Santos J.D.N."/>
            <person name="Kallscheuer N."/>
            <person name="Jogler C."/>
            <person name="Lage O.M."/>
        </authorList>
    </citation>
    <scope>NUCLEOTIDE SEQUENCE</scope>
    <source>
        <strain evidence="5">M600PL45_2</strain>
    </source>
</reference>
<evidence type="ECO:0000256" key="2">
    <source>
        <dbReference type="ARBA" id="ARBA00022840"/>
    </source>
</evidence>
<feature type="region of interest" description="Disordered" evidence="3">
    <location>
        <begin position="109"/>
        <end position="149"/>
    </location>
</feature>
<gene>
    <name evidence="5" type="ORF">MMA15_13150</name>
</gene>
<keyword evidence="2" id="KW-0067">ATP-binding</keyword>
<dbReference type="PRINTS" id="PR00038">
    <property type="entry name" value="HTHLUXR"/>
</dbReference>
<feature type="compositionally biased region" description="Low complexity" evidence="3">
    <location>
        <begin position="278"/>
        <end position="293"/>
    </location>
</feature>
<feature type="domain" description="HTH luxR-type" evidence="4">
    <location>
        <begin position="884"/>
        <end position="949"/>
    </location>
</feature>
<dbReference type="CDD" id="cd06170">
    <property type="entry name" value="LuxR_C_like"/>
    <property type="match status" value="1"/>
</dbReference>
<sequence length="957" mass="100906">MDHSRVPEPGAGWPLHGRDEELARLTRALTEERCKGLVVFGQAGVGKSRLAEEILAVAERSGFRTGRAVASTAAGTVPLGAIAHLLPTGVDLSDPVRGFAAVADALRGVSGDGSRGGSDERRSGSGSAARGGPGSSGPRSRPRPGRDRRAPTAVFVDDIHLLDATSAMLLRQLMDAGVITLIATIRTGEEPNEAVEALTSGEAIHHAELGVFDLRRTEGLLEKVLGGPVGSTTVRDLHEVSGGNVLFLRELVRGALENGALTSDGEVWEARTETWEEGTGAAPATRTGTHTAAQRTAPWTTLRLSELIRVKVDAVAGPGRDALELLACCGALPLAALETAAPQHVLTDLERDGLIRFGTDGRRTRVSLAHPLYEEVLRNAVPALRHRAIQLEQAARIEEFGARRRGDALRIATWRLDATGKADPALLLRAAHLAHYAHDHPRTLTFLNALPESHHDAGTRLVQGEAYFLTGSWDLADAVLAQAGETARDEAERIAITVTRTTNLLVSNAPLDEILEVNEAARTAASFEPVRELLLVNEGFIRLASGQPVAGLKLLELLEPEAYQALDRRMWLCAAAVRTLALVLVGRVGDAVEWAERAHAAHVLTDEESRPAHPAVQQGTMVLALAEGGRLAEAAALGESVSSELARHSPLLRIFPALLNARTQWLAGHPATARRMYAELAALARRERQAKLLRIALSGLAACAAVLGDPEAAGNALTELDSMAGGSPGYLSVGEERLGEAWLSASGGHRSKARKVLLEAAEAARSTGHITSEGLLLTDVARLGGAADVAARLAEIAQRCDGALASVRARLAAALAAGEPEQLMEASEELEALGAHLPAAEAAAAAARVWLRRGERRRATAASVRSGTVAETHCEGARTPLLETVGAAASLTDREREIADLAAAGEQSKEIAAELALSVRTVDNHLQKAYAKLGIATRRELAARLGHLGQAGPGRTA</sequence>
<dbReference type="SMART" id="SM00421">
    <property type="entry name" value="HTH_LUXR"/>
    <property type="match status" value="1"/>
</dbReference>
<evidence type="ECO:0000256" key="1">
    <source>
        <dbReference type="ARBA" id="ARBA00022741"/>
    </source>
</evidence>
<dbReference type="Proteomes" id="UP001166784">
    <property type="component" value="Unassembled WGS sequence"/>
</dbReference>
<reference evidence="5" key="2">
    <citation type="journal article" date="2023" name="Int. J. Syst. Evol. Microbiol.">
        <title>Streptomyces marispadix sp. nov., isolated from marine beach sediment of the Northern Coast of Portugal.</title>
        <authorList>
            <person name="dos Santos J.D.N."/>
            <person name="Vitorino I.R."/>
            <person name="Kallscheuer N."/>
            <person name="Srivastava A."/>
            <person name="Krautwurst S."/>
            <person name="Marz M."/>
            <person name="Jogler C."/>
            <person name="Lobo Da Cunha A."/>
            <person name="Catita J."/>
            <person name="Goncalves H."/>
            <person name="Gonzalez I."/>
            <person name="Reyes F."/>
            <person name="Lage O.M."/>
        </authorList>
    </citation>
    <scope>NUCLEOTIDE SEQUENCE</scope>
    <source>
        <strain evidence="5">M600PL45_2</strain>
    </source>
</reference>
<evidence type="ECO:0000313" key="6">
    <source>
        <dbReference type="Proteomes" id="UP001166784"/>
    </source>
</evidence>
<comment type="caution">
    <text evidence="5">The sequence shown here is derived from an EMBL/GenBank/DDBJ whole genome shotgun (WGS) entry which is preliminary data.</text>
</comment>
<evidence type="ECO:0000313" key="5">
    <source>
        <dbReference type="EMBL" id="MCH6161312.1"/>
    </source>
</evidence>
<dbReference type="PANTHER" id="PTHR16305:SF28">
    <property type="entry name" value="GUANYLATE CYCLASE DOMAIN-CONTAINING PROTEIN"/>
    <property type="match status" value="1"/>
</dbReference>
<keyword evidence="6" id="KW-1185">Reference proteome</keyword>
<dbReference type="InterPro" id="IPR016032">
    <property type="entry name" value="Sig_transdc_resp-reg_C-effctor"/>
</dbReference>
<dbReference type="InterPro" id="IPR041664">
    <property type="entry name" value="AAA_16"/>
</dbReference>
<dbReference type="EMBL" id="JAKWJU010000002">
    <property type="protein sequence ID" value="MCH6161312.1"/>
    <property type="molecule type" value="Genomic_DNA"/>
</dbReference>
<protein>
    <submittedName>
        <fullName evidence="5">LuxR C-terminal-related transcriptional regulator</fullName>
    </submittedName>
</protein>
<proteinExistence type="predicted"/>
<accession>A0ABS9SYG2</accession>